<dbReference type="Pfam" id="PF00266">
    <property type="entry name" value="Aminotran_5"/>
    <property type="match status" value="1"/>
</dbReference>
<comment type="similarity">
    <text evidence="2">Belongs to the class-V pyridoxal-phosphate-dependent aminotransferase family. NifS/IscS subfamily.</text>
</comment>
<evidence type="ECO:0000256" key="5">
    <source>
        <dbReference type="ARBA" id="ARBA00022679"/>
    </source>
</evidence>
<dbReference type="GO" id="GO:0051536">
    <property type="term" value="F:iron-sulfur cluster binding"/>
    <property type="evidence" value="ECO:0007669"/>
    <property type="project" value="UniProtKB-KW"/>
</dbReference>
<evidence type="ECO:0000256" key="3">
    <source>
        <dbReference type="ARBA" id="ARBA00011738"/>
    </source>
</evidence>
<dbReference type="STRING" id="84588.SYNW2291"/>
<evidence type="ECO:0000313" key="13">
    <source>
        <dbReference type="EMBL" id="CAE08806.1"/>
    </source>
</evidence>
<keyword evidence="7" id="KW-0663">Pyridoxal phosphate</keyword>
<dbReference type="EC" id="2.8.1.7" evidence="4"/>
<evidence type="ECO:0000256" key="7">
    <source>
        <dbReference type="ARBA" id="ARBA00022898"/>
    </source>
</evidence>
<dbReference type="HOGENOM" id="CLU_003433_0_2_3"/>
<keyword evidence="14" id="KW-1185">Reference proteome</keyword>
<evidence type="ECO:0000256" key="9">
    <source>
        <dbReference type="ARBA" id="ARBA00023014"/>
    </source>
</evidence>
<dbReference type="eggNOG" id="COG1104">
    <property type="taxonomic scope" value="Bacteria"/>
</dbReference>
<dbReference type="InterPro" id="IPR015421">
    <property type="entry name" value="PyrdxlP-dep_Trfase_major"/>
</dbReference>
<dbReference type="InterPro" id="IPR015424">
    <property type="entry name" value="PyrdxlP-dep_Trfase"/>
</dbReference>
<evidence type="ECO:0000256" key="2">
    <source>
        <dbReference type="ARBA" id="ARBA00006490"/>
    </source>
</evidence>
<dbReference type="InterPro" id="IPR016454">
    <property type="entry name" value="Cysteine_dSase"/>
</dbReference>
<evidence type="ECO:0000256" key="11">
    <source>
        <dbReference type="RuleBase" id="RU004504"/>
    </source>
</evidence>
<feature type="domain" description="Aminotransferase class V" evidence="12">
    <location>
        <begin position="8"/>
        <end position="362"/>
    </location>
</feature>
<protein>
    <recommendedName>
        <fullName evidence="4">cysteine desulfurase</fullName>
        <ecNumber evidence="4">2.8.1.7</ecNumber>
    </recommendedName>
</protein>
<dbReference type="InterPro" id="IPR015422">
    <property type="entry name" value="PyrdxlP-dep_Trfase_small"/>
</dbReference>
<dbReference type="InterPro" id="IPR020578">
    <property type="entry name" value="Aminotrans_V_PyrdxlP_BS"/>
</dbReference>
<dbReference type="AlphaFoldDB" id="Q7U3Y6"/>
<gene>
    <name evidence="13" type="ordered locus">SYNW2291</name>
</gene>
<dbReference type="PROSITE" id="PS00595">
    <property type="entry name" value="AA_TRANSFER_CLASS_5"/>
    <property type="match status" value="1"/>
</dbReference>
<evidence type="ECO:0000256" key="1">
    <source>
        <dbReference type="ARBA" id="ARBA00001933"/>
    </source>
</evidence>
<name>Q7U3Y6_PARMW</name>
<keyword evidence="6" id="KW-0479">Metal-binding</keyword>
<dbReference type="SUPFAM" id="SSF53383">
    <property type="entry name" value="PLP-dependent transferases"/>
    <property type="match status" value="1"/>
</dbReference>
<dbReference type="InterPro" id="IPR000192">
    <property type="entry name" value="Aminotrans_V_dom"/>
</dbReference>
<evidence type="ECO:0000256" key="10">
    <source>
        <dbReference type="ARBA" id="ARBA00050776"/>
    </source>
</evidence>
<keyword evidence="8" id="KW-0408">Iron</keyword>
<dbReference type="Gene3D" id="3.40.640.10">
    <property type="entry name" value="Type I PLP-dependent aspartate aminotransferase-like (Major domain)"/>
    <property type="match status" value="1"/>
</dbReference>
<keyword evidence="9" id="KW-0411">Iron-sulfur</keyword>
<keyword evidence="5" id="KW-0808">Transferase</keyword>
<evidence type="ECO:0000256" key="8">
    <source>
        <dbReference type="ARBA" id="ARBA00023004"/>
    </source>
</evidence>
<accession>Q7U3Y6</accession>
<dbReference type="PANTHER" id="PTHR11601:SF34">
    <property type="entry name" value="CYSTEINE DESULFURASE"/>
    <property type="match status" value="1"/>
</dbReference>
<dbReference type="Gene3D" id="3.90.1150.10">
    <property type="entry name" value="Aspartate Aminotransferase, domain 1"/>
    <property type="match status" value="1"/>
</dbReference>
<evidence type="ECO:0000256" key="6">
    <source>
        <dbReference type="ARBA" id="ARBA00022723"/>
    </source>
</evidence>
<dbReference type="GO" id="GO:0008483">
    <property type="term" value="F:transaminase activity"/>
    <property type="evidence" value="ECO:0007669"/>
    <property type="project" value="UniProtKB-KW"/>
</dbReference>
<dbReference type="GO" id="GO:0016829">
    <property type="term" value="F:lyase activity"/>
    <property type="evidence" value="ECO:0007669"/>
    <property type="project" value="UniProtKB-KW"/>
</dbReference>
<reference evidence="13 14" key="1">
    <citation type="journal article" date="2003" name="Nature">
        <title>The genome of a motile marine Synechococcus.</title>
        <authorList>
            <person name="Palenik B."/>
            <person name="Brahamsha B."/>
            <person name="Larimer F."/>
            <person name="Land M."/>
            <person name="Hauser L."/>
            <person name="Chain P."/>
            <person name="Lamerdin J."/>
            <person name="Regala W."/>
            <person name="Allen E.A."/>
            <person name="McCarren J."/>
            <person name="Paulsen I."/>
            <person name="Dufresne A."/>
            <person name="Partensky F."/>
            <person name="Webb E."/>
            <person name="Waterbury J."/>
        </authorList>
    </citation>
    <scope>NUCLEOTIDE SEQUENCE [LARGE SCALE GENOMIC DNA]</scope>
    <source>
        <strain evidence="13 14">WH8102</strain>
    </source>
</reference>
<dbReference type="KEGG" id="syw:SYNW2291"/>
<dbReference type="EMBL" id="BX569695">
    <property type="protein sequence ID" value="CAE08806.1"/>
    <property type="molecule type" value="Genomic_DNA"/>
</dbReference>
<dbReference type="FunFam" id="3.40.640.10:FF:000084">
    <property type="entry name" value="IscS-like cysteine desulfurase"/>
    <property type="match status" value="1"/>
</dbReference>
<evidence type="ECO:0000313" key="14">
    <source>
        <dbReference type="Proteomes" id="UP000001422"/>
    </source>
</evidence>
<evidence type="ECO:0000256" key="4">
    <source>
        <dbReference type="ARBA" id="ARBA00012239"/>
    </source>
</evidence>
<proteinExistence type="inferred from homology"/>
<comment type="subunit">
    <text evidence="3">Homodimer.</text>
</comment>
<keyword evidence="13" id="KW-0456">Lyase</keyword>
<dbReference type="GO" id="GO:0031071">
    <property type="term" value="F:cysteine desulfurase activity"/>
    <property type="evidence" value="ECO:0007669"/>
    <property type="project" value="UniProtKB-EC"/>
</dbReference>
<sequence length="377" mass="39796">MPRRPLDFDYQATTPCAAEVVEAMAPYWSEDWGNPSSRQHRLGLTASAAVNLARRHIADALAVTPQQLVFTSGATEANNLALLGHARARGSGHLISVATEHHAVLDPLQQLQREGFSVTLLTPGPEGLITPEQLRQAITPETQLVSVMAANNEIGVLQPLTALAAVCRDHGVTLHSDAAQAFGHIPLEPDAMGVDLMSLSAHKLYGPKGVGALVIRDGIALQPLQWGGGQEAGLRAGTLPTALIVGFAAAVRLAMQDREQRQQELSALRDQLWADVQHKIPGVRLNGALAPRLAHNLNITLPGVSGSRLQRALKPQLNCSSGSACSNGAPSHVLQALGRTRAEAEASLRLSLGRDTTSDDIHQAVIAIGDAVAAVQS</sequence>
<comment type="catalytic activity">
    <reaction evidence="10">
        <text>(sulfur carrier)-H + L-cysteine = (sulfur carrier)-SH + L-alanine</text>
        <dbReference type="Rhea" id="RHEA:43892"/>
        <dbReference type="Rhea" id="RHEA-COMP:14737"/>
        <dbReference type="Rhea" id="RHEA-COMP:14739"/>
        <dbReference type="ChEBI" id="CHEBI:29917"/>
        <dbReference type="ChEBI" id="CHEBI:35235"/>
        <dbReference type="ChEBI" id="CHEBI:57972"/>
        <dbReference type="ChEBI" id="CHEBI:64428"/>
        <dbReference type="EC" id="2.8.1.7"/>
    </reaction>
</comment>
<organism evidence="13 14">
    <name type="scientific">Parasynechococcus marenigrum (strain WH8102)</name>
    <dbReference type="NCBI Taxonomy" id="84588"/>
    <lineage>
        <taxon>Bacteria</taxon>
        <taxon>Bacillati</taxon>
        <taxon>Cyanobacteriota</taxon>
        <taxon>Cyanophyceae</taxon>
        <taxon>Synechococcales</taxon>
        <taxon>Prochlorococcaceae</taxon>
        <taxon>Parasynechococcus</taxon>
        <taxon>Parasynechococcus marenigrum</taxon>
    </lineage>
</organism>
<dbReference type="PANTHER" id="PTHR11601">
    <property type="entry name" value="CYSTEINE DESULFURYLASE FAMILY MEMBER"/>
    <property type="match status" value="1"/>
</dbReference>
<dbReference type="Proteomes" id="UP000001422">
    <property type="component" value="Chromosome"/>
</dbReference>
<dbReference type="PIRSF" id="PIRSF005572">
    <property type="entry name" value="NifS"/>
    <property type="match status" value="1"/>
</dbReference>
<comment type="cofactor">
    <cofactor evidence="1 11">
        <name>pyridoxal 5'-phosphate</name>
        <dbReference type="ChEBI" id="CHEBI:597326"/>
    </cofactor>
</comment>
<dbReference type="GO" id="GO:0046872">
    <property type="term" value="F:metal ion binding"/>
    <property type="evidence" value="ECO:0007669"/>
    <property type="project" value="UniProtKB-KW"/>
</dbReference>
<evidence type="ECO:0000259" key="12">
    <source>
        <dbReference type="Pfam" id="PF00266"/>
    </source>
</evidence>